<reference evidence="4 5" key="1">
    <citation type="submission" date="2017-04" db="EMBL/GenBank/DDBJ databases">
        <authorList>
            <person name="Afonso C.L."/>
            <person name="Miller P.J."/>
            <person name="Scott M.A."/>
            <person name="Spackman E."/>
            <person name="Goraichik I."/>
            <person name="Dimitrov K.M."/>
            <person name="Suarez D.L."/>
            <person name="Swayne D.E."/>
        </authorList>
    </citation>
    <scope>NUCLEOTIDE SEQUENCE [LARGE SCALE GENOMIC DNA]</scope>
    <source>
        <strain evidence="5">XA(T)</strain>
    </source>
</reference>
<dbReference type="KEGG" id="cphy:B5808_13455"/>
<feature type="domain" description="Glycosyl transferase family 1" evidence="3">
    <location>
        <begin position="224"/>
        <end position="366"/>
    </location>
</feature>
<evidence type="ECO:0000256" key="2">
    <source>
        <dbReference type="ARBA" id="ARBA00022679"/>
    </source>
</evidence>
<dbReference type="InterPro" id="IPR001296">
    <property type="entry name" value="Glyco_trans_1"/>
</dbReference>
<protein>
    <recommendedName>
        <fullName evidence="3">Glycosyl transferase family 1 domain-containing protein</fullName>
    </recommendedName>
</protein>
<dbReference type="SUPFAM" id="SSF53756">
    <property type="entry name" value="UDP-Glycosyltransferase/glycogen phosphorylase"/>
    <property type="match status" value="1"/>
</dbReference>
<organism evidence="4 5">
    <name type="scientific">Cnuibacter physcomitrellae</name>
    <dbReference type="NCBI Taxonomy" id="1619308"/>
    <lineage>
        <taxon>Bacteria</taxon>
        <taxon>Bacillati</taxon>
        <taxon>Actinomycetota</taxon>
        <taxon>Actinomycetes</taxon>
        <taxon>Micrococcales</taxon>
        <taxon>Microbacteriaceae</taxon>
        <taxon>Cnuibacter</taxon>
    </lineage>
</organism>
<dbReference type="EMBL" id="CP020715">
    <property type="protein sequence ID" value="ARJ06117.1"/>
    <property type="molecule type" value="Genomic_DNA"/>
</dbReference>
<dbReference type="Proteomes" id="UP000192775">
    <property type="component" value="Chromosome"/>
</dbReference>
<dbReference type="GO" id="GO:0016757">
    <property type="term" value="F:glycosyltransferase activity"/>
    <property type="evidence" value="ECO:0007669"/>
    <property type="project" value="UniProtKB-KW"/>
</dbReference>
<gene>
    <name evidence="4" type="ORF">B5808_13455</name>
</gene>
<accession>A0A1X9LLX8</accession>
<dbReference type="STRING" id="1619308.B5808_13455"/>
<name>A0A1X9LLX8_9MICO</name>
<evidence type="ECO:0000256" key="1">
    <source>
        <dbReference type="ARBA" id="ARBA00022676"/>
    </source>
</evidence>
<sequence>MIDKKPAIDRVIFAIAFAAEPHRGSEPGAGYSFAKALSLFQIATGRDVVFVTRPHRVEKLRQALAREGIDSKMRFMAVSLPRFLVAATKRDRVRAAYVAWQLHAVWQVRKAIARSHRGAIVHHLTFATDNLPTFEWLVGRGVLRVFGPAGSSSIQADGSLLTRVATKLRLRVARMNLQGVELGLAQNENVADQWSRWGVPHRIEPNILLDRDEIEQARQSVGGRDSSLLLSVGRLISRKRFDHSIRVLAELPEFVRLRIVGGGPLAGELHDLARELGVSDRVELVGKQDRFETLRLMAEGAVLLHPSKREGAPWVIGEAQALGLTPVVYPDSGADSIVRIARLGIVAEGTRLEDLVESTRSAISSGIQPATDRWFADRVPEMLAATYELIERRADARLPV</sequence>
<evidence type="ECO:0000313" key="4">
    <source>
        <dbReference type="EMBL" id="ARJ06117.1"/>
    </source>
</evidence>
<dbReference type="Gene3D" id="3.40.50.2000">
    <property type="entry name" value="Glycogen Phosphorylase B"/>
    <property type="match status" value="1"/>
</dbReference>
<keyword evidence="1" id="KW-0328">Glycosyltransferase</keyword>
<keyword evidence="2" id="KW-0808">Transferase</keyword>
<dbReference type="PANTHER" id="PTHR12526:SF510">
    <property type="entry name" value="D-INOSITOL 3-PHOSPHATE GLYCOSYLTRANSFERASE"/>
    <property type="match status" value="1"/>
</dbReference>
<keyword evidence="5" id="KW-1185">Reference proteome</keyword>
<evidence type="ECO:0000259" key="3">
    <source>
        <dbReference type="Pfam" id="PF00534"/>
    </source>
</evidence>
<dbReference type="AlphaFoldDB" id="A0A1X9LLX8"/>
<dbReference type="Pfam" id="PF00534">
    <property type="entry name" value="Glycos_transf_1"/>
    <property type="match status" value="1"/>
</dbReference>
<evidence type="ECO:0000313" key="5">
    <source>
        <dbReference type="Proteomes" id="UP000192775"/>
    </source>
</evidence>
<dbReference type="PANTHER" id="PTHR12526">
    <property type="entry name" value="GLYCOSYLTRANSFERASE"/>
    <property type="match status" value="1"/>
</dbReference>
<proteinExistence type="predicted"/>